<evidence type="ECO:0000313" key="2">
    <source>
        <dbReference type="Proteomes" id="UP000317977"/>
    </source>
</evidence>
<comment type="caution">
    <text evidence="1">The sequence shown here is derived from an EMBL/GenBank/DDBJ whole genome shotgun (WGS) entry which is preliminary data.</text>
</comment>
<accession>A0A5C6F3N0</accession>
<dbReference type="AlphaFoldDB" id="A0A5C6F3N0"/>
<name>A0A5C6F3N0_9BACT</name>
<proteinExistence type="predicted"/>
<evidence type="ECO:0000313" key="1">
    <source>
        <dbReference type="EMBL" id="TWU55110.1"/>
    </source>
</evidence>
<reference evidence="1 2" key="1">
    <citation type="submission" date="2019-02" db="EMBL/GenBank/DDBJ databases">
        <title>Deep-cultivation of Planctomycetes and their phenomic and genomic characterization uncovers novel biology.</title>
        <authorList>
            <person name="Wiegand S."/>
            <person name="Jogler M."/>
            <person name="Boedeker C."/>
            <person name="Pinto D."/>
            <person name="Vollmers J."/>
            <person name="Rivas-Marin E."/>
            <person name="Kohn T."/>
            <person name="Peeters S.H."/>
            <person name="Heuer A."/>
            <person name="Rast P."/>
            <person name="Oberbeckmann S."/>
            <person name="Bunk B."/>
            <person name="Jeske O."/>
            <person name="Meyerdierks A."/>
            <person name="Storesund J.E."/>
            <person name="Kallscheuer N."/>
            <person name="Luecker S."/>
            <person name="Lage O.M."/>
            <person name="Pohl T."/>
            <person name="Merkel B.J."/>
            <person name="Hornburger P."/>
            <person name="Mueller R.-W."/>
            <person name="Bruemmer F."/>
            <person name="Labrenz M."/>
            <person name="Spormann A.M."/>
            <person name="Op Den Camp H."/>
            <person name="Overmann J."/>
            <person name="Amann R."/>
            <person name="Jetten M.S.M."/>
            <person name="Mascher T."/>
            <person name="Medema M.H."/>
            <person name="Devos D.P."/>
            <person name="Kaster A.-K."/>
            <person name="Ovreas L."/>
            <person name="Rohde M."/>
            <person name="Galperin M.Y."/>
            <person name="Jogler C."/>
        </authorList>
    </citation>
    <scope>NUCLEOTIDE SEQUENCE [LARGE SCALE GENOMIC DNA]</scope>
    <source>
        <strain evidence="1 2">Poly59</strain>
    </source>
</reference>
<protein>
    <submittedName>
        <fullName evidence="1">Uncharacterized protein</fullName>
    </submittedName>
</protein>
<dbReference type="EMBL" id="SJPX01000002">
    <property type="protein sequence ID" value="TWU55110.1"/>
    <property type="molecule type" value="Genomic_DNA"/>
</dbReference>
<keyword evidence="2" id="KW-1185">Reference proteome</keyword>
<organism evidence="1 2">
    <name type="scientific">Rubripirellula reticaptiva</name>
    <dbReference type="NCBI Taxonomy" id="2528013"/>
    <lineage>
        <taxon>Bacteria</taxon>
        <taxon>Pseudomonadati</taxon>
        <taxon>Planctomycetota</taxon>
        <taxon>Planctomycetia</taxon>
        <taxon>Pirellulales</taxon>
        <taxon>Pirellulaceae</taxon>
        <taxon>Rubripirellula</taxon>
    </lineage>
</organism>
<sequence length="90" mass="10068">MATGRFQIERSHEASQFRTIDQIIEETGVFCRSGLNWLDRNGTNEAMANRFRVSHDHVSDMPAVLAVISNADELCEGLFRATCGWQPTGP</sequence>
<dbReference type="Proteomes" id="UP000317977">
    <property type="component" value="Unassembled WGS sequence"/>
</dbReference>
<gene>
    <name evidence="1" type="ORF">Poly59_14060</name>
</gene>